<evidence type="ECO:0008006" key="2">
    <source>
        <dbReference type="Google" id="ProtNLM"/>
    </source>
</evidence>
<dbReference type="EMBL" id="EF134274">
    <property type="protein sequence ID" value="ABV22388.1"/>
    <property type="molecule type" value="mRNA"/>
</dbReference>
<organism evidence="1">
    <name type="scientific">Noctiluca scintillans</name>
    <name type="common">Sea sparkle</name>
    <name type="synonym">Red tide dinoflagellate</name>
    <dbReference type="NCBI Taxonomy" id="2966"/>
    <lineage>
        <taxon>Eukaryota</taxon>
        <taxon>Sar</taxon>
        <taxon>Alveolata</taxon>
        <taxon>Dinophyceae</taxon>
        <taxon>Noctilucales</taxon>
        <taxon>Noctilucaceae</taxon>
        <taxon>Noctiluca</taxon>
    </lineage>
</organism>
<proteinExistence type="evidence at transcript level"/>
<reference evidence="1" key="1">
    <citation type="journal article" date="2007" name="Proc. Natl. Acad. Sci. U.S.A.">
        <title>Spliced leader RNA trans-splicing in dinoflagellates.</title>
        <authorList>
            <person name="Zhang H."/>
            <person name="Hou Y."/>
            <person name="Miranda L."/>
            <person name="Campbell D.A."/>
            <person name="Sturm N.R."/>
            <person name="Gaasterland T."/>
            <person name="Lin S."/>
        </authorList>
    </citation>
    <scope>NUCLEOTIDE SEQUENCE</scope>
    <source>
        <strain evidence="1">Nsc-cDNA38-1</strain>
    </source>
</reference>
<sequence length="351" mass="40220">MRSAWQGVCRTMHALMKPVVLRLSVRTYSSKGPGILAFVRELRQENTSQESLDRFNHRGSSIQNELLVAPVPDRLAMLEALSNLRSYPITNFMLIFLEAYLETLHSLCDGETFSERADGIRSVLLCFNRAGVTTEQMRLLYAHIETDFPAIEAMGTTLPMPTAVNLCHTMLATGLSSAPAIQVLLRAALREPLTHFSDSAPELRKLKFIEMLLRVDFLSTLESLPPEVLEYLSVVRSLRYYDPELRRDTGLSYQLAYFLRKHGFPAKRMMLGPYALKVSDPELRINFEPVDRRKSALRGRENPSARKARHLEAIGWRNFNVHADVWQELETRTRRADFVRNLLKENELLET</sequence>
<accession>A7WQ96</accession>
<protein>
    <recommendedName>
        <fullName evidence="2">RAP domain-containing protein</fullName>
    </recommendedName>
</protein>
<evidence type="ECO:0000313" key="1">
    <source>
        <dbReference type="EMBL" id="ABV22388.1"/>
    </source>
</evidence>
<name>A7WQ96_NOCSC</name>
<dbReference type="AlphaFoldDB" id="A7WQ96"/>